<keyword evidence="9" id="KW-1185">Reference proteome</keyword>
<evidence type="ECO:0000256" key="3">
    <source>
        <dbReference type="ARBA" id="ARBA00022630"/>
    </source>
</evidence>
<dbReference type="InterPro" id="IPR009100">
    <property type="entry name" value="AcylCoA_DH/oxidase_NM_dom_sf"/>
</dbReference>
<protein>
    <submittedName>
        <fullName evidence="8">Acyl-CoA dehydrogenase</fullName>
    </submittedName>
</protein>
<organism evidence="8 9">
    <name type="scientific">Streptomyces griseoloalbus</name>
    <dbReference type="NCBI Taxonomy" id="67303"/>
    <lineage>
        <taxon>Bacteria</taxon>
        <taxon>Bacillati</taxon>
        <taxon>Actinomycetota</taxon>
        <taxon>Actinomycetes</taxon>
        <taxon>Kitasatosporales</taxon>
        <taxon>Streptomycetaceae</taxon>
        <taxon>Streptomyces</taxon>
    </lineage>
</organism>
<accession>A0ABV3E5H0</accession>
<dbReference type="RefSeq" id="WP_359978358.1">
    <property type="nucleotide sequence ID" value="NZ_JBEZLS010000006.1"/>
</dbReference>
<evidence type="ECO:0000259" key="7">
    <source>
        <dbReference type="Pfam" id="PF22924"/>
    </source>
</evidence>
<dbReference type="SUPFAM" id="SSF56645">
    <property type="entry name" value="Acyl-CoA dehydrogenase NM domain-like"/>
    <property type="match status" value="1"/>
</dbReference>
<dbReference type="Pfam" id="PF01756">
    <property type="entry name" value="ACOX"/>
    <property type="match status" value="1"/>
</dbReference>
<comment type="similarity">
    <text evidence="2">Belongs to the acyl-CoA oxidase family.</text>
</comment>
<name>A0ABV3E5H0_9ACTN</name>
<dbReference type="EMBL" id="JBEZLS010000006">
    <property type="protein sequence ID" value="MEU9351504.1"/>
    <property type="molecule type" value="Genomic_DNA"/>
</dbReference>
<dbReference type="Gene3D" id="1.20.140.10">
    <property type="entry name" value="Butyryl-CoA Dehydrogenase, subunit A, domain 3"/>
    <property type="match status" value="2"/>
</dbReference>
<comment type="caution">
    <text evidence="8">The sequence shown here is derived from an EMBL/GenBank/DDBJ whole genome shotgun (WGS) entry which is preliminary data.</text>
</comment>
<dbReference type="PANTHER" id="PTHR10909:SF382">
    <property type="entry name" value="ACYL-COENZYME A OXIDASE"/>
    <property type="match status" value="1"/>
</dbReference>
<sequence>MIETQLPSQQQDLSHDLTAALFGSRAATFHHPWKRLFGSAPFAYQEGLTHEERIRLSYERLRLVNDAIDDPLAFAGHPAALSAMHEWAGVVDAGMATCASIHYNLFLGSLLDHDHDDRDLTEYVHMSRIGTFLCTELAHGNDAAQLETTCTFDRDTGGFILNTPTPGACKWMPNTSSLGGAKSAVVAARLLVDGRDLGVFLFLTPLSDAHGTPLPGIEIRRLPQTASSPVDHCATSFQHVPLPYTALLQGEHGRLTRDGRFTSNLGSPRKRFLRSIGRVTMGKLCMSAYSLGTTRHALTVAVRHAHNRHTSGMTSGQKVPLFAHRSHHAPLLEATATAYAATLLQRSVTRQWADAAGGDPEQCERLIAVTKGWITWQARTIMTECRERCGAQGLILANGIAGQLAANEGTITAEGDNKVIWVKAAGEMLLGGFTPQPVSDTPPGQRMIEDPRYLQDLLGDIERIWHERARARLRAGRAPSPLARWNATVTPALELVDAHAHRLAGQALSDSADQAGTAQTRQLLTDLHRLFALRRIAAHSGDLLAQGRITADQVQQLPDAVDNVVAALEPHALTLVAGFDVPEELLDSHPMLHTAPAADLVPA</sequence>
<evidence type="ECO:0000313" key="8">
    <source>
        <dbReference type="EMBL" id="MEU9351504.1"/>
    </source>
</evidence>
<dbReference type="InterPro" id="IPR046373">
    <property type="entry name" value="Acyl-CoA_Oxase/DH_mid-dom_sf"/>
</dbReference>
<keyword evidence="3" id="KW-0285">Flavoprotein</keyword>
<evidence type="ECO:0000256" key="5">
    <source>
        <dbReference type="ARBA" id="ARBA00023002"/>
    </source>
</evidence>
<dbReference type="PIRSF" id="PIRSF000168">
    <property type="entry name" value="Acyl-CoA_oxidase"/>
    <property type="match status" value="1"/>
</dbReference>
<dbReference type="Gene3D" id="2.40.110.10">
    <property type="entry name" value="Butyryl-CoA Dehydrogenase, subunit A, domain 2"/>
    <property type="match status" value="1"/>
</dbReference>
<comment type="cofactor">
    <cofactor evidence="1">
        <name>FAD</name>
        <dbReference type="ChEBI" id="CHEBI:57692"/>
    </cofactor>
</comment>
<gene>
    <name evidence="8" type="ORF">AB0D65_10935</name>
</gene>
<evidence type="ECO:0000256" key="4">
    <source>
        <dbReference type="ARBA" id="ARBA00022827"/>
    </source>
</evidence>
<dbReference type="InterPro" id="IPR012258">
    <property type="entry name" value="Acyl-CoA_oxidase"/>
</dbReference>
<keyword evidence="5" id="KW-0560">Oxidoreductase</keyword>
<evidence type="ECO:0000256" key="2">
    <source>
        <dbReference type="ARBA" id="ARBA00006288"/>
    </source>
</evidence>
<dbReference type="Pfam" id="PF22924">
    <property type="entry name" value="ACOX_C_alpha1"/>
    <property type="match status" value="1"/>
</dbReference>
<keyword evidence="4" id="KW-0274">FAD</keyword>
<dbReference type="InterPro" id="IPR036250">
    <property type="entry name" value="AcylCo_DH-like_C"/>
</dbReference>
<feature type="domain" description="Acyl-CoA oxidase C-alpha1" evidence="7">
    <location>
        <begin position="281"/>
        <end position="425"/>
    </location>
</feature>
<dbReference type="Proteomes" id="UP001551582">
    <property type="component" value="Unassembled WGS sequence"/>
</dbReference>
<evidence type="ECO:0000256" key="1">
    <source>
        <dbReference type="ARBA" id="ARBA00001974"/>
    </source>
</evidence>
<dbReference type="InterPro" id="IPR055060">
    <property type="entry name" value="ACOX_C_alpha1"/>
</dbReference>
<dbReference type="SUPFAM" id="SSF47203">
    <property type="entry name" value="Acyl-CoA dehydrogenase C-terminal domain-like"/>
    <property type="match status" value="2"/>
</dbReference>
<reference evidence="8 9" key="1">
    <citation type="submission" date="2024-06" db="EMBL/GenBank/DDBJ databases">
        <title>The Natural Products Discovery Center: Release of the First 8490 Sequenced Strains for Exploring Actinobacteria Biosynthetic Diversity.</title>
        <authorList>
            <person name="Kalkreuter E."/>
            <person name="Kautsar S.A."/>
            <person name="Yang D."/>
            <person name="Bader C.D."/>
            <person name="Teijaro C.N."/>
            <person name="Fluegel L."/>
            <person name="Davis C.M."/>
            <person name="Simpson J.R."/>
            <person name="Lauterbach L."/>
            <person name="Steele A.D."/>
            <person name="Gui C."/>
            <person name="Meng S."/>
            <person name="Li G."/>
            <person name="Viehrig K."/>
            <person name="Ye F."/>
            <person name="Su P."/>
            <person name="Kiefer A.F."/>
            <person name="Nichols A."/>
            <person name="Cepeda A.J."/>
            <person name="Yan W."/>
            <person name="Fan B."/>
            <person name="Jiang Y."/>
            <person name="Adhikari A."/>
            <person name="Zheng C.-J."/>
            <person name="Schuster L."/>
            <person name="Cowan T.M."/>
            <person name="Smanski M.J."/>
            <person name="Chevrette M.G."/>
            <person name="De Carvalho L.P.S."/>
            <person name="Shen B."/>
        </authorList>
    </citation>
    <scope>NUCLEOTIDE SEQUENCE [LARGE SCALE GENOMIC DNA]</scope>
    <source>
        <strain evidence="8 9">NPDC048274</strain>
    </source>
</reference>
<evidence type="ECO:0000313" key="9">
    <source>
        <dbReference type="Proteomes" id="UP001551582"/>
    </source>
</evidence>
<dbReference type="InterPro" id="IPR002655">
    <property type="entry name" value="Acyl-CoA_oxidase_C"/>
</dbReference>
<proteinExistence type="inferred from homology"/>
<dbReference type="PANTHER" id="PTHR10909">
    <property type="entry name" value="ELECTRON TRANSPORT OXIDOREDUCTASE"/>
    <property type="match status" value="1"/>
</dbReference>
<evidence type="ECO:0000259" key="6">
    <source>
        <dbReference type="Pfam" id="PF01756"/>
    </source>
</evidence>
<feature type="domain" description="Acyl-CoA oxidase C-terminal" evidence="6">
    <location>
        <begin position="483"/>
        <end position="588"/>
    </location>
</feature>